<sequence length="139" mass="16299">MSAGGLPWDLYRGTALPYLSEKTILVCSIILLSPKTFSVSRTNVRTFQAIQALRQKISILKLTSPNIYHATWFAMIFYTIVTCGSALSMYSLVIDRWAKAVDIEKKWRFKVFKWVMGFELIRWMGFWDVVWLFRETWSL</sequence>
<evidence type="ECO:0000313" key="3">
    <source>
        <dbReference type="Proteomes" id="UP000275078"/>
    </source>
</evidence>
<dbReference type="Proteomes" id="UP000275078">
    <property type="component" value="Unassembled WGS sequence"/>
</dbReference>
<proteinExistence type="predicted"/>
<dbReference type="EMBL" id="ML119692">
    <property type="protein sequence ID" value="RPA80082.1"/>
    <property type="molecule type" value="Genomic_DNA"/>
</dbReference>
<evidence type="ECO:0000256" key="1">
    <source>
        <dbReference type="SAM" id="Phobius"/>
    </source>
</evidence>
<feature type="transmembrane region" description="Helical" evidence="1">
    <location>
        <begin position="70"/>
        <end position="93"/>
    </location>
</feature>
<accession>A0A3N4I1V6</accession>
<protein>
    <submittedName>
        <fullName evidence="2">Uncharacterized protein</fullName>
    </submittedName>
</protein>
<keyword evidence="1" id="KW-0472">Membrane</keyword>
<gene>
    <name evidence="2" type="ORF">BJ508DRAFT_307801</name>
</gene>
<name>A0A3N4I1V6_ASCIM</name>
<keyword evidence="1" id="KW-0812">Transmembrane</keyword>
<organism evidence="2 3">
    <name type="scientific">Ascobolus immersus RN42</name>
    <dbReference type="NCBI Taxonomy" id="1160509"/>
    <lineage>
        <taxon>Eukaryota</taxon>
        <taxon>Fungi</taxon>
        <taxon>Dikarya</taxon>
        <taxon>Ascomycota</taxon>
        <taxon>Pezizomycotina</taxon>
        <taxon>Pezizomycetes</taxon>
        <taxon>Pezizales</taxon>
        <taxon>Ascobolaceae</taxon>
        <taxon>Ascobolus</taxon>
    </lineage>
</organism>
<keyword evidence="1" id="KW-1133">Transmembrane helix</keyword>
<keyword evidence="3" id="KW-1185">Reference proteome</keyword>
<evidence type="ECO:0000313" key="2">
    <source>
        <dbReference type="EMBL" id="RPA80082.1"/>
    </source>
</evidence>
<reference evidence="2 3" key="1">
    <citation type="journal article" date="2018" name="Nat. Ecol. Evol.">
        <title>Pezizomycetes genomes reveal the molecular basis of ectomycorrhizal truffle lifestyle.</title>
        <authorList>
            <person name="Murat C."/>
            <person name="Payen T."/>
            <person name="Noel B."/>
            <person name="Kuo A."/>
            <person name="Morin E."/>
            <person name="Chen J."/>
            <person name="Kohler A."/>
            <person name="Krizsan K."/>
            <person name="Balestrini R."/>
            <person name="Da Silva C."/>
            <person name="Montanini B."/>
            <person name="Hainaut M."/>
            <person name="Levati E."/>
            <person name="Barry K.W."/>
            <person name="Belfiori B."/>
            <person name="Cichocki N."/>
            <person name="Clum A."/>
            <person name="Dockter R.B."/>
            <person name="Fauchery L."/>
            <person name="Guy J."/>
            <person name="Iotti M."/>
            <person name="Le Tacon F."/>
            <person name="Lindquist E.A."/>
            <person name="Lipzen A."/>
            <person name="Malagnac F."/>
            <person name="Mello A."/>
            <person name="Molinier V."/>
            <person name="Miyauchi S."/>
            <person name="Poulain J."/>
            <person name="Riccioni C."/>
            <person name="Rubini A."/>
            <person name="Sitrit Y."/>
            <person name="Splivallo R."/>
            <person name="Traeger S."/>
            <person name="Wang M."/>
            <person name="Zifcakova L."/>
            <person name="Wipf D."/>
            <person name="Zambonelli A."/>
            <person name="Paolocci F."/>
            <person name="Nowrousian M."/>
            <person name="Ottonello S."/>
            <person name="Baldrian P."/>
            <person name="Spatafora J.W."/>
            <person name="Henrissat B."/>
            <person name="Nagy L.G."/>
            <person name="Aury J.M."/>
            <person name="Wincker P."/>
            <person name="Grigoriev I.V."/>
            <person name="Bonfante P."/>
            <person name="Martin F.M."/>
        </authorList>
    </citation>
    <scope>NUCLEOTIDE SEQUENCE [LARGE SCALE GENOMIC DNA]</scope>
    <source>
        <strain evidence="2 3">RN42</strain>
    </source>
</reference>
<dbReference type="AlphaFoldDB" id="A0A3N4I1V6"/>
<feature type="transmembrane region" description="Helical" evidence="1">
    <location>
        <begin position="114"/>
        <end position="133"/>
    </location>
</feature>